<evidence type="ECO:0000256" key="2">
    <source>
        <dbReference type="SAM" id="SignalP"/>
    </source>
</evidence>
<evidence type="ECO:0000313" key="3">
    <source>
        <dbReference type="EMBL" id="AKV00245.1"/>
    </source>
</evidence>
<feature type="chain" id="PRO_5005466799" evidence="2">
    <location>
        <begin position="29"/>
        <end position="421"/>
    </location>
</feature>
<dbReference type="InterPro" id="IPR000408">
    <property type="entry name" value="Reg_chr_condens"/>
</dbReference>
<dbReference type="KEGG" id="llu:AKJ09_06908"/>
<sequence length="421" mass="43431">MAFGRVLPRAVIALVLLAVPASCSEEQARETQDVPDAATPPVPLSPAVEDASVDAPEDSPRLEVSCAVTPCVRDLSASWSESFCALLDDGRVSCWGRNASGELGRDGGTWSATAAPVDGIAGAVALDRTCAVVDGGSVSCWGPAVAPSNGEGSLPAVRSIRMGDGLGCAVLTDGKVTCWGKNGLDGVLAYADAGPDEDVPPTTIPLDGPVDEIAIAHGTILNPGCPWCPPINAHAIIARRASGEVVSWGLSPLIGRATEQKPDPRPSRIAVDRADHVFGGYGGCVLAQGSLRCWGDGRDDSGGDLRPLPVALVPRAVHVALGDFGDGHFGRGCAVTPKGAVYCWGRNDYGQAGDGTQVFRDLPVMVSNLSEPIVRVEATAGTTCALSVSGRVYCWGDDGFGQRGQKTPFTTDPSPLPVEFP</sequence>
<dbReference type="InterPro" id="IPR009091">
    <property type="entry name" value="RCC1/BLIP-II"/>
</dbReference>
<accession>A0A0K1Q4E4</accession>
<organism evidence="3 4">
    <name type="scientific">Labilithrix luteola</name>
    <dbReference type="NCBI Taxonomy" id="1391654"/>
    <lineage>
        <taxon>Bacteria</taxon>
        <taxon>Pseudomonadati</taxon>
        <taxon>Myxococcota</taxon>
        <taxon>Polyangia</taxon>
        <taxon>Polyangiales</taxon>
        <taxon>Labilitrichaceae</taxon>
        <taxon>Labilithrix</taxon>
    </lineage>
</organism>
<feature type="signal peptide" evidence="2">
    <location>
        <begin position="1"/>
        <end position="28"/>
    </location>
</feature>
<dbReference type="GO" id="GO:0005737">
    <property type="term" value="C:cytoplasm"/>
    <property type="evidence" value="ECO:0007669"/>
    <property type="project" value="TreeGrafter"/>
</dbReference>
<dbReference type="PROSITE" id="PS50012">
    <property type="entry name" value="RCC1_3"/>
    <property type="match status" value="1"/>
</dbReference>
<dbReference type="Proteomes" id="UP000064967">
    <property type="component" value="Chromosome"/>
</dbReference>
<dbReference type="InterPro" id="IPR051553">
    <property type="entry name" value="Ran_GTPase-activating"/>
</dbReference>
<dbReference type="EMBL" id="CP012333">
    <property type="protein sequence ID" value="AKV00245.1"/>
    <property type="molecule type" value="Genomic_DNA"/>
</dbReference>
<keyword evidence="4" id="KW-1185">Reference proteome</keyword>
<dbReference type="STRING" id="1391654.AKJ09_06908"/>
<gene>
    <name evidence="3" type="ORF">AKJ09_06908</name>
</gene>
<keyword evidence="2" id="KW-0732">Signal</keyword>
<evidence type="ECO:0000256" key="1">
    <source>
        <dbReference type="SAM" id="MobiDB-lite"/>
    </source>
</evidence>
<dbReference type="RefSeq" id="WP_169928022.1">
    <property type="nucleotide sequence ID" value="NZ_CP012333.1"/>
</dbReference>
<dbReference type="SUPFAM" id="SSF50985">
    <property type="entry name" value="RCC1/BLIP-II"/>
    <property type="match status" value="1"/>
</dbReference>
<dbReference type="PANTHER" id="PTHR45982:SF1">
    <property type="entry name" value="REGULATOR OF CHROMOSOME CONDENSATION"/>
    <property type="match status" value="1"/>
</dbReference>
<protein>
    <submittedName>
        <fullName evidence="3">BNR repeat domain protein</fullName>
    </submittedName>
</protein>
<dbReference type="AlphaFoldDB" id="A0A0K1Q4E4"/>
<dbReference type="Gene3D" id="2.130.10.30">
    <property type="entry name" value="Regulator of chromosome condensation 1/beta-lactamase-inhibitor protein II"/>
    <property type="match status" value="2"/>
</dbReference>
<evidence type="ECO:0000313" key="4">
    <source>
        <dbReference type="Proteomes" id="UP000064967"/>
    </source>
</evidence>
<feature type="region of interest" description="Disordered" evidence="1">
    <location>
        <begin position="27"/>
        <end position="56"/>
    </location>
</feature>
<dbReference type="Pfam" id="PF00415">
    <property type="entry name" value="RCC1"/>
    <property type="match status" value="1"/>
</dbReference>
<proteinExistence type="predicted"/>
<dbReference type="GO" id="GO:0005085">
    <property type="term" value="F:guanyl-nucleotide exchange factor activity"/>
    <property type="evidence" value="ECO:0007669"/>
    <property type="project" value="TreeGrafter"/>
</dbReference>
<dbReference type="PANTHER" id="PTHR45982">
    <property type="entry name" value="REGULATOR OF CHROMOSOME CONDENSATION"/>
    <property type="match status" value="1"/>
</dbReference>
<name>A0A0K1Q4E4_9BACT</name>
<reference evidence="3 4" key="1">
    <citation type="submission" date="2015-08" db="EMBL/GenBank/DDBJ databases">
        <authorList>
            <person name="Babu N.S."/>
            <person name="Beckwith C.J."/>
            <person name="Beseler K.G."/>
            <person name="Brison A."/>
            <person name="Carone J.V."/>
            <person name="Caskin T.P."/>
            <person name="Diamond M."/>
            <person name="Durham M.E."/>
            <person name="Foxe J.M."/>
            <person name="Go M."/>
            <person name="Henderson B.A."/>
            <person name="Jones I.B."/>
            <person name="McGettigan J.A."/>
            <person name="Micheletti S.J."/>
            <person name="Nasrallah M.E."/>
            <person name="Ortiz D."/>
            <person name="Piller C.R."/>
            <person name="Privatt S.R."/>
            <person name="Schneider S.L."/>
            <person name="Sharp S."/>
            <person name="Smith T.C."/>
            <person name="Stanton J.D."/>
            <person name="Ullery H.E."/>
            <person name="Wilson R.J."/>
            <person name="Serrano M.G."/>
            <person name="Buck G."/>
            <person name="Lee V."/>
            <person name="Wang Y."/>
            <person name="Carvalho R."/>
            <person name="Voegtly L."/>
            <person name="Shi R."/>
            <person name="Duckworth R."/>
            <person name="Johnson A."/>
            <person name="Loviza R."/>
            <person name="Walstead R."/>
            <person name="Shah Z."/>
            <person name="Kiflezghi M."/>
            <person name="Wade K."/>
            <person name="Ball S.L."/>
            <person name="Bradley K.W."/>
            <person name="Asai D.J."/>
            <person name="Bowman C.A."/>
            <person name="Russell D.A."/>
            <person name="Pope W.H."/>
            <person name="Jacobs-Sera D."/>
            <person name="Hendrix R.W."/>
            <person name="Hatfull G.F."/>
        </authorList>
    </citation>
    <scope>NUCLEOTIDE SEQUENCE [LARGE SCALE GENOMIC DNA]</scope>
    <source>
        <strain evidence="3 4">DSM 27648</strain>
    </source>
</reference>
<dbReference type="Pfam" id="PF13540">
    <property type="entry name" value="RCC1_2"/>
    <property type="match status" value="1"/>
</dbReference>